<proteinExistence type="predicted"/>
<protein>
    <recommendedName>
        <fullName evidence="3">Protein kinase domain-containing protein</fullName>
    </recommendedName>
</protein>
<keyword evidence="2" id="KW-0472">Membrane</keyword>
<sequence>KTYLLKTKSGDALVAKTHEQTEIGTSHFLAEFNKMKELQHPHCIKVVELVIAQDLVNGDWRDHVYVISEFAAGSDLLSFMKKLIDMDVEITEEWVAGVFVQAMRGVAYLHDNGIVHNDLKPDNILCMEAFNSGDSGRVPWVSINDFGCATFEDDRHFSSGDPRYQSPESWRTFSKLDDSQTTDRKVTPKADIWSMGATLFELLSGGLVPFLYVPCAYDQGGLRKVNCDVRIYTDTLVEYRSRHRQSMAEAWTKKSDGDPEKGGRSWPVIQPSQPRKRKYLCYGNACGCCPLYFLCVPPAACIAYVFGMVGALLLMGVTMLLYLCCSCPGFTLYVYTRMWSCAPWRWNTNFYERFMFFYYQNRLLTRERPDAGPEFMPVSDIRPKEELVKYVVPYALNIHVPMKQTEEFGSNSNSLKTVLLRLLEENLAELPITDNFDCFAEGGDPVQFVANQLGSVYPSIYQVWDDKQSDMALTRFCLHGLGAHRLEMEELEGTRYYVVRTNALASLPVRDGFERYGGDAYFDLSWRPVKIVDEGLAPLRCDGHQESVKTRPGEQGWNRAKFRFRSSLSVLVTLADHLYGIHMQARNNIVRPGTMAPRCFGFTDDSLHLAFAAAPKLIKSGSEVGPEDGGPIMDRIEYIKYLREKKGIDTEYNRQCLEFALILEKFVVDYMACYYPSHADVVRDPELLALLQQFLHQLHSVTYGQVFQATFGQDSVEAIYKRIVALLVNIMFMVTVGHEQVGAIEVYVQEASWCAFRWVPGATAGTKQAATSTALLMSFTSLQMPKLLGDDWTHLFPKPSGPSHGAKSPEECFRIFQEELQAMSKKCDAYNDAAASRPFPECFPLYVVNPKHLETSISV</sequence>
<accession>A0A813JHR8</accession>
<feature type="non-terminal residue" evidence="4">
    <location>
        <position position="859"/>
    </location>
</feature>
<reference evidence="4" key="1">
    <citation type="submission" date="2021-02" db="EMBL/GenBank/DDBJ databases">
        <authorList>
            <person name="Dougan E. K."/>
            <person name="Rhodes N."/>
            <person name="Thang M."/>
            <person name="Chan C."/>
        </authorList>
    </citation>
    <scope>NUCLEOTIDE SEQUENCE</scope>
</reference>
<keyword evidence="2" id="KW-1133">Transmembrane helix</keyword>
<dbReference type="Proteomes" id="UP000626109">
    <property type="component" value="Unassembled WGS sequence"/>
</dbReference>
<dbReference type="InterPro" id="IPR000719">
    <property type="entry name" value="Prot_kinase_dom"/>
</dbReference>
<dbReference type="PANTHER" id="PTHR44167">
    <property type="entry name" value="OVARIAN-SPECIFIC SERINE/THREONINE-PROTEIN KINASE LOK-RELATED"/>
    <property type="match status" value="1"/>
</dbReference>
<keyword evidence="2" id="KW-0812">Transmembrane</keyword>
<dbReference type="Gene3D" id="1.20.245.10">
    <property type="entry name" value="Lipoxygenase-1, Domain 5"/>
    <property type="match status" value="1"/>
</dbReference>
<dbReference type="GO" id="GO:0005737">
    <property type="term" value="C:cytoplasm"/>
    <property type="evidence" value="ECO:0007669"/>
    <property type="project" value="TreeGrafter"/>
</dbReference>
<gene>
    <name evidence="4" type="ORF">PGLA2088_LOCUS20272</name>
</gene>
<feature type="domain" description="Protein kinase" evidence="3">
    <location>
        <begin position="1"/>
        <end position="261"/>
    </location>
</feature>
<dbReference type="SMART" id="SM00220">
    <property type="entry name" value="S_TKc"/>
    <property type="match status" value="1"/>
</dbReference>
<dbReference type="PANTHER" id="PTHR44167:SF24">
    <property type="entry name" value="SERINE_THREONINE-PROTEIN KINASE CHK2"/>
    <property type="match status" value="1"/>
</dbReference>
<dbReference type="EMBL" id="CAJNNW010025461">
    <property type="protein sequence ID" value="CAE8677331.1"/>
    <property type="molecule type" value="Genomic_DNA"/>
</dbReference>
<dbReference type="GO" id="GO:0044773">
    <property type="term" value="P:mitotic DNA damage checkpoint signaling"/>
    <property type="evidence" value="ECO:0007669"/>
    <property type="project" value="TreeGrafter"/>
</dbReference>
<feature type="transmembrane region" description="Helical" evidence="2">
    <location>
        <begin position="279"/>
        <end position="306"/>
    </location>
</feature>
<comment type="caution">
    <text evidence="4">The sequence shown here is derived from an EMBL/GenBank/DDBJ whole genome shotgun (WGS) entry which is preliminary data.</text>
</comment>
<dbReference type="PROSITE" id="PS50011">
    <property type="entry name" value="PROTEIN_KINASE_DOM"/>
    <property type="match status" value="1"/>
</dbReference>
<name>A0A813JHR8_POLGL</name>
<dbReference type="PROSITE" id="PS00108">
    <property type="entry name" value="PROTEIN_KINASE_ST"/>
    <property type="match status" value="1"/>
</dbReference>
<dbReference type="GO" id="GO:0004674">
    <property type="term" value="F:protein serine/threonine kinase activity"/>
    <property type="evidence" value="ECO:0007669"/>
    <property type="project" value="TreeGrafter"/>
</dbReference>
<dbReference type="SUPFAM" id="SSF48484">
    <property type="entry name" value="Lipoxigenase"/>
    <property type="match status" value="1"/>
</dbReference>
<feature type="region of interest" description="Disordered" evidence="1">
    <location>
        <begin position="248"/>
        <end position="267"/>
    </location>
</feature>
<dbReference type="InterPro" id="IPR011009">
    <property type="entry name" value="Kinase-like_dom_sf"/>
</dbReference>
<evidence type="ECO:0000259" key="3">
    <source>
        <dbReference type="PROSITE" id="PS50011"/>
    </source>
</evidence>
<dbReference type="AlphaFoldDB" id="A0A813JHR8"/>
<dbReference type="SUPFAM" id="SSF56112">
    <property type="entry name" value="Protein kinase-like (PK-like)"/>
    <property type="match status" value="1"/>
</dbReference>
<dbReference type="Pfam" id="PF00069">
    <property type="entry name" value="Pkinase"/>
    <property type="match status" value="1"/>
</dbReference>
<dbReference type="GO" id="GO:0005634">
    <property type="term" value="C:nucleus"/>
    <property type="evidence" value="ECO:0007669"/>
    <property type="project" value="TreeGrafter"/>
</dbReference>
<evidence type="ECO:0000313" key="4">
    <source>
        <dbReference type="EMBL" id="CAE8677331.1"/>
    </source>
</evidence>
<dbReference type="InterPro" id="IPR036226">
    <property type="entry name" value="LipOase_C_sf"/>
</dbReference>
<evidence type="ECO:0000256" key="1">
    <source>
        <dbReference type="SAM" id="MobiDB-lite"/>
    </source>
</evidence>
<dbReference type="GO" id="GO:0005524">
    <property type="term" value="F:ATP binding"/>
    <property type="evidence" value="ECO:0007669"/>
    <property type="project" value="InterPro"/>
</dbReference>
<evidence type="ECO:0000313" key="5">
    <source>
        <dbReference type="Proteomes" id="UP000626109"/>
    </source>
</evidence>
<evidence type="ECO:0000256" key="2">
    <source>
        <dbReference type="SAM" id="Phobius"/>
    </source>
</evidence>
<organism evidence="4 5">
    <name type="scientific">Polarella glacialis</name>
    <name type="common">Dinoflagellate</name>
    <dbReference type="NCBI Taxonomy" id="89957"/>
    <lineage>
        <taxon>Eukaryota</taxon>
        <taxon>Sar</taxon>
        <taxon>Alveolata</taxon>
        <taxon>Dinophyceae</taxon>
        <taxon>Suessiales</taxon>
        <taxon>Suessiaceae</taxon>
        <taxon>Polarella</taxon>
    </lineage>
</organism>
<feature type="compositionally biased region" description="Basic and acidic residues" evidence="1">
    <location>
        <begin position="251"/>
        <end position="263"/>
    </location>
</feature>
<dbReference type="Gene3D" id="1.10.510.10">
    <property type="entry name" value="Transferase(Phosphotransferase) domain 1"/>
    <property type="match status" value="1"/>
</dbReference>
<dbReference type="InterPro" id="IPR008271">
    <property type="entry name" value="Ser/Thr_kinase_AS"/>
</dbReference>